<dbReference type="Proteomes" id="UP000593892">
    <property type="component" value="Chromosome"/>
</dbReference>
<feature type="domain" description="Neutral/alkaline non-lysosomal ceramidase N-terminal" evidence="2">
    <location>
        <begin position="17"/>
        <end position="221"/>
    </location>
</feature>
<dbReference type="AlphaFoldDB" id="A0A7S7NVQ5"/>
<feature type="signal peptide" evidence="1">
    <location>
        <begin position="1"/>
        <end position="19"/>
    </location>
</feature>
<dbReference type="RefSeq" id="WP_194452345.1">
    <property type="nucleotide sequence ID" value="NZ_CP063849.1"/>
</dbReference>
<keyword evidence="1" id="KW-0732">Signal</keyword>
<sequence>MRYLLFLLPLTLCGQLFQAGTARREITPKEPVPMWGYGSRHDMLSEGVMDPLYAVALVLQTGGQKLAIVGMDLGRAPAEGSLQRIRQRVKEQTGIENSFIAGSHTHHGPVLELTDKEGRGKGKFDAAIRYYAQMEEAVVDAIVEANSKLAPARMATGSVQLPGFNVNRHTKLEPKPSDRELAVLRVDGLDGKPIVILANFAAHPTTLPDKTMKFSADWVGQMKNWVGAQAGAPVMFMQGASGDQSVNREKGGYKEYGEAIGAEVWKLAQGLQAKDVEKPALILKEERFPFKARVDLSNPMVHGMYAKAFFPELITNFEDEYVGGVQPRLTVALLNGDIALVGASGEFFSNHAIRLKERARVKQLFFFGYCNGYHQYFPTIEAVAEGGYGADPTVSPVAVGAGEQLMNTALVWIYQMLGRLRL</sequence>
<accession>A0A7S7NVQ5</accession>
<feature type="chain" id="PRO_5032739382" evidence="1">
    <location>
        <begin position="20"/>
        <end position="422"/>
    </location>
</feature>
<evidence type="ECO:0000256" key="1">
    <source>
        <dbReference type="SAM" id="SignalP"/>
    </source>
</evidence>
<name>A0A7S7NVQ5_PALFE</name>
<evidence type="ECO:0000313" key="3">
    <source>
        <dbReference type="EMBL" id="QOY90687.1"/>
    </source>
</evidence>
<evidence type="ECO:0000313" key="4">
    <source>
        <dbReference type="Proteomes" id="UP000593892"/>
    </source>
</evidence>
<proteinExistence type="predicted"/>
<organism evidence="3 4">
    <name type="scientific">Paludibaculum fermentans</name>
    <dbReference type="NCBI Taxonomy" id="1473598"/>
    <lineage>
        <taxon>Bacteria</taxon>
        <taxon>Pseudomonadati</taxon>
        <taxon>Acidobacteriota</taxon>
        <taxon>Terriglobia</taxon>
        <taxon>Bryobacterales</taxon>
        <taxon>Bryobacteraceae</taxon>
        <taxon>Paludibaculum</taxon>
    </lineage>
</organism>
<protein>
    <submittedName>
        <fullName evidence="3">Neutral/alkaline non-lysosomal ceramidase N-terminal domain-containing protein</fullName>
    </submittedName>
</protein>
<dbReference type="KEGG" id="pfer:IRI77_12295"/>
<reference evidence="3 4" key="1">
    <citation type="submission" date="2020-10" db="EMBL/GenBank/DDBJ databases">
        <title>Complete genome sequence of Paludibaculum fermentans P105T, a facultatively anaerobic acidobacterium capable of dissimilatory Fe(III) reduction.</title>
        <authorList>
            <person name="Dedysh S.N."/>
            <person name="Beletsky A.V."/>
            <person name="Kulichevskaya I.S."/>
            <person name="Mardanov A.V."/>
            <person name="Ravin N.V."/>
        </authorList>
    </citation>
    <scope>NUCLEOTIDE SEQUENCE [LARGE SCALE GENOMIC DNA]</scope>
    <source>
        <strain evidence="3 4">P105</strain>
    </source>
</reference>
<dbReference type="Pfam" id="PF04734">
    <property type="entry name" value="Ceramidase_alk"/>
    <property type="match status" value="1"/>
</dbReference>
<evidence type="ECO:0000259" key="2">
    <source>
        <dbReference type="Pfam" id="PF04734"/>
    </source>
</evidence>
<dbReference type="InterPro" id="IPR031329">
    <property type="entry name" value="NEUT/ALK_ceramidase_N"/>
</dbReference>
<gene>
    <name evidence="3" type="ORF">IRI77_12295</name>
</gene>
<keyword evidence="4" id="KW-1185">Reference proteome</keyword>
<dbReference type="EMBL" id="CP063849">
    <property type="protein sequence ID" value="QOY90687.1"/>
    <property type="molecule type" value="Genomic_DNA"/>
</dbReference>